<dbReference type="InterPro" id="IPR013148">
    <property type="entry name" value="Glyco_hydro_32_N"/>
</dbReference>
<evidence type="ECO:0000313" key="8">
    <source>
        <dbReference type="Proteomes" id="UP000252733"/>
    </source>
</evidence>
<evidence type="ECO:0000313" key="7">
    <source>
        <dbReference type="EMBL" id="RCW32466.1"/>
    </source>
</evidence>
<dbReference type="GO" id="GO:0005987">
    <property type="term" value="P:sucrose catabolic process"/>
    <property type="evidence" value="ECO:0007669"/>
    <property type="project" value="TreeGrafter"/>
</dbReference>
<evidence type="ECO:0000256" key="4">
    <source>
        <dbReference type="RuleBase" id="RU362110"/>
    </source>
</evidence>
<accession>A0A2T0XFN7</accession>
<dbReference type="Pfam" id="PF08244">
    <property type="entry name" value="Glyco_hydro_32C"/>
    <property type="match status" value="1"/>
</dbReference>
<dbReference type="Proteomes" id="UP000252733">
    <property type="component" value="Unassembled WGS sequence"/>
</dbReference>
<dbReference type="PANTHER" id="PTHR42800">
    <property type="entry name" value="EXOINULINASE INUD (AFU_ORTHOLOGUE AFUA_5G00480)"/>
    <property type="match status" value="1"/>
</dbReference>
<dbReference type="GO" id="GO:0004575">
    <property type="term" value="F:sucrose alpha-glucosidase activity"/>
    <property type="evidence" value="ECO:0007669"/>
    <property type="project" value="TreeGrafter"/>
</dbReference>
<dbReference type="PROSITE" id="PS51257">
    <property type="entry name" value="PROKAR_LIPOPROTEIN"/>
    <property type="match status" value="1"/>
</dbReference>
<comment type="similarity">
    <text evidence="1 4">Belongs to the glycosyl hydrolase 32 family.</text>
</comment>
<keyword evidence="3 4" id="KW-0326">Glycosidase</keyword>
<evidence type="ECO:0000259" key="5">
    <source>
        <dbReference type="Pfam" id="PF00251"/>
    </source>
</evidence>
<dbReference type="Pfam" id="PF00251">
    <property type="entry name" value="Glyco_hydro_32N"/>
    <property type="match status" value="1"/>
</dbReference>
<gene>
    <name evidence="7" type="ORF">DFO77_11511</name>
</gene>
<reference evidence="7 8" key="1">
    <citation type="submission" date="2018-07" db="EMBL/GenBank/DDBJ databases">
        <title>Freshwater and sediment microbial communities from various areas in North America, analyzing microbe dynamics in response to fracking.</title>
        <authorList>
            <person name="Lamendella R."/>
        </authorList>
    </citation>
    <scope>NUCLEOTIDE SEQUENCE [LARGE SCALE GENOMIC DNA]</scope>
    <source>
        <strain evidence="7 8">160A</strain>
    </source>
</reference>
<dbReference type="Gene3D" id="2.115.10.20">
    <property type="entry name" value="Glycosyl hydrolase domain, family 43"/>
    <property type="match status" value="1"/>
</dbReference>
<comment type="caution">
    <text evidence="7">The sequence shown here is derived from an EMBL/GenBank/DDBJ whole genome shotgun (WGS) entry which is preliminary data.</text>
</comment>
<keyword evidence="8" id="KW-1185">Reference proteome</keyword>
<dbReference type="InterPro" id="IPR001362">
    <property type="entry name" value="Glyco_hydro_32"/>
</dbReference>
<evidence type="ECO:0000256" key="2">
    <source>
        <dbReference type="ARBA" id="ARBA00022801"/>
    </source>
</evidence>
<dbReference type="EMBL" id="QPIZ01000015">
    <property type="protein sequence ID" value="RCW32466.1"/>
    <property type="molecule type" value="Genomic_DNA"/>
</dbReference>
<protein>
    <submittedName>
        <fullName evidence="7">Fructan beta-fructosidase</fullName>
    </submittedName>
</protein>
<dbReference type="SUPFAM" id="SSF75005">
    <property type="entry name" value="Arabinanase/levansucrase/invertase"/>
    <property type="match status" value="1"/>
</dbReference>
<dbReference type="SUPFAM" id="SSF49899">
    <property type="entry name" value="Concanavalin A-like lectins/glucanases"/>
    <property type="match status" value="1"/>
</dbReference>
<dbReference type="GO" id="GO:0005737">
    <property type="term" value="C:cytoplasm"/>
    <property type="evidence" value="ECO:0007669"/>
    <property type="project" value="TreeGrafter"/>
</dbReference>
<feature type="domain" description="Glycosyl hydrolase family 32 N-terminal" evidence="5">
    <location>
        <begin position="41"/>
        <end position="351"/>
    </location>
</feature>
<feature type="domain" description="Glycosyl hydrolase family 32 C-terminal" evidence="6">
    <location>
        <begin position="374"/>
        <end position="500"/>
    </location>
</feature>
<dbReference type="RefSeq" id="WP_106153604.1">
    <property type="nucleotide sequence ID" value="NZ_PVTS01000011.1"/>
</dbReference>
<dbReference type="OrthoDB" id="9759709at2"/>
<dbReference type="AlphaFoldDB" id="A0A2T0XFN7"/>
<evidence type="ECO:0000256" key="1">
    <source>
        <dbReference type="ARBA" id="ARBA00009902"/>
    </source>
</evidence>
<dbReference type="InterPro" id="IPR018053">
    <property type="entry name" value="Glyco_hydro_32_AS"/>
</dbReference>
<organism evidence="7 8">
    <name type="scientific">Marinilabilia salmonicolor</name>
    <dbReference type="NCBI Taxonomy" id="989"/>
    <lineage>
        <taxon>Bacteria</taxon>
        <taxon>Pseudomonadati</taxon>
        <taxon>Bacteroidota</taxon>
        <taxon>Bacteroidia</taxon>
        <taxon>Marinilabiliales</taxon>
        <taxon>Marinilabiliaceae</taxon>
        <taxon>Marinilabilia</taxon>
    </lineage>
</organism>
<sequence>MKKLLISLFIVPMMLSCTGVKKENVNRSGEYMNEPWRPQVHFSPENQWMNDPNGMVYFEGEYHLFYQYHPDSTVWGPMHWGHAISKDLIHWEHLPIALYPDSLGTIFSGSAVADVNNTSGFGKDGEIPLVAIYTNHSHEKEANGDIDYQTQGIAYSLDNGRTWKKYEGNPVLDNPGIRDFRDPKVIWHKDREEWIMALAVKDRVSFYSSTDLKTWAFESDFGSGVDHGGVVECPDLFPMTTPDGKEKWVLLVSLNPGAPNGGSGTKYYIGDFDGTEFTSDWPAEKEVWLDYGKDNYAGVTWSNVPDENGSRLFIGWMSNWQYANVVPTEKWRSSNTLPRKLTLKEDASGNLFVQSEFVETLDKIASEWEKGNVLTVNPEEFPAYQYQMNVETNESSLFEIALKNTKGDKAIFLFDLEKGLLTFDRSNSGQTAFHENFTDLVTAPLDFGPVTEIEMVVDQSSSELLVNGGRLQMTNLVFPQELLNNVEVVESSQTKVVSSQVRGLKSIWK</sequence>
<keyword evidence="2 4" id="KW-0378">Hydrolase</keyword>
<proteinExistence type="inferred from homology"/>
<dbReference type="PANTHER" id="PTHR42800:SF1">
    <property type="entry name" value="EXOINULINASE INUD (AFU_ORTHOLOGUE AFUA_5G00480)"/>
    <property type="match status" value="1"/>
</dbReference>
<dbReference type="InterPro" id="IPR013189">
    <property type="entry name" value="Glyco_hydro_32_C"/>
</dbReference>
<dbReference type="InterPro" id="IPR013320">
    <property type="entry name" value="ConA-like_dom_sf"/>
</dbReference>
<dbReference type="PROSITE" id="PS00609">
    <property type="entry name" value="GLYCOSYL_HYDROL_F32"/>
    <property type="match status" value="1"/>
</dbReference>
<dbReference type="InterPro" id="IPR023296">
    <property type="entry name" value="Glyco_hydro_beta-prop_sf"/>
</dbReference>
<dbReference type="CDD" id="cd18622">
    <property type="entry name" value="GH32_Inu-like"/>
    <property type="match status" value="1"/>
</dbReference>
<name>A0A2T0XFN7_9BACT</name>
<evidence type="ECO:0000259" key="6">
    <source>
        <dbReference type="Pfam" id="PF08244"/>
    </source>
</evidence>
<dbReference type="SMART" id="SM00640">
    <property type="entry name" value="Glyco_32"/>
    <property type="match status" value="1"/>
</dbReference>
<evidence type="ECO:0000256" key="3">
    <source>
        <dbReference type="ARBA" id="ARBA00023295"/>
    </source>
</evidence>
<dbReference type="STRING" id="1168289.GCA_000259075_02068"/>
<dbReference type="Gene3D" id="2.60.120.560">
    <property type="entry name" value="Exo-inulinase, domain 1"/>
    <property type="match status" value="1"/>
</dbReference>